<protein>
    <submittedName>
        <fullName evidence="2">YdcF family protein</fullName>
    </submittedName>
</protein>
<evidence type="ECO:0000313" key="3">
    <source>
        <dbReference type="Proteomes" id="UP000317316"/>
    </source>
</evidence>
<evidence type="ECO:0000259" key="1">
    <source>
        <dbReference type="Pfam" id="PF02698"/>
    </source>
</evidence>
<dbReference type="EMBL" id="VDGH01000006">
    <property type="protein sequence ID" value="TQR13289.1"/>
    <property type="molecule type" value="Genomic_DNA"/>
</dbReference>
<dbReference type="GO" id="GO:0005886">
    <property type="term" value="C:plasma membrane"/>
    <property type="evidence" value="ECO:0007669"/>
    <property type="project" value="TreeGrafter"/>
</dbReference>
<dbReference type="Gene3D" id="3.40.50.620">
    <property type="entry name" value="HUPs"/>
    <property type="match status" value="1"/>
</dbReference>
<dbReference type="PANTHER" id="PTHR30336:SF4">
    <property type="entry name" value="ENVELOPE BIOGENESIS FACTOR ELYC"/>
    <property type="match status" value="1"/>
</dbReference>
<organism evidence="2 3">
    <name type="scientific">Psychrobacillus lasiicapitis</name>
    <dbReference type="NCBI Taxonomy" id="1636719"/>
    <lineage>
        <taxon>Bacteria</taxon>
        <taxon>Bacillati</taxon>
        <taxon>Bacillota</taxon>
        <taxon>Bacilli</taxon>
        <taxon>Bacillales</taxon>
        <taxon>Bacillaceae</taxon>
        <taxon>Psychrobacillus</taxon>
    </lineage>
</organism>
<dbReference type="Pfam" id="PF02698">
    <property type="entry name" value="DUF218"/>
    <property type="match status" value="1"/>
</dbReference>
<dbReference type="AlphaFoldDB" id="A0A544T767"/>
<dbReference type="InterPro" id="IPR003848">
    <property type="entry name" value="DUF218"/>
</dbReference>
<evidence type="ECO:0000313" key="2">
    <source>
        <dbReference type="EMBL" id="TQR13289.1"/>
    </source>
</evidence>
<dbReference type="InterPro" id="IPR014729">
    <property type="entry name" value="Rossmann-like_a/b/a_fold"/>
</dbReference>
<sequence length="195" mass="21692">MKKKMRWIVLIPLLVVVSGGFGMWMVTSKWLDDGLEPKADGSNEYAIVLGAKVKKGNVPSLSLHYRLEATLAYAVENPHVKLVVSGGQGPDEDIEEAIVMKNFLLENGIAEERIIVEKQSTSTYENLKFSQQLLPDEVDSVTIITSDYHLHRAKMLASKIGWDTDVVAAETPEVVEAKVRLRERAALLKTYIVGK</sequence>
<dbReference type="GO" id="GO:0000270">
    <property type="term" value="P:peptidoglycan metabolic process"/>
    <property type="evidence" value="ECO:0007669"/>
    <property type="project" value="TreeGrafter"/>
</dbReference>
<feature type="domain" description="DUF218" evidence="1">
    <location>
        <begin position="45"/>
        <end position="187"/>
    </location>
</feature>
<dbReference type="CDD" id="cd06259">
    <property type="entry name" value="YdcF-like"/>
    <property type="match status" value="1"/>
</dbReference>
<dbReference type="RefSeq" id="WP_142539170.1">
    <property type="nucleotide sequence ID" value="NZ_BMIE01000004.1"/>
</dbReference>
<dbReference type="GO" id="GO:0043164">
    <property type="term" value="P:Gram-negative-bacterium-type cell wall biogenesis"/>
    <property type="evidence" value="ECO:0007669"/>
    <property type="project" value="TreeGrafter"/>
</dbReference>
<dbReference type="OrthoDB" id="9782395at2"/>
<reference evidence="2 3" key="1">
    <citation type="submission" date="2019-05" db="EMBL/GenBank/DDBJ databases">
        <title>Psychrobacillus vulpis sp. nov., a new species isolated from feces of a red fox that inhabits in The Tablas de Daimiel Natural Park, Albacete, Spain.</title>
        <authorList>
            <person name="Rodriguez M."/>
            <person name="Reina J.C."/>
            <person name="Bejar V."/>
            <person name="Llamas I."/>
        </authorList>
    </citation>
    <scope>NUCLEOTIDE SEQUENCE [LARGE SCALE GENOMIC DNA]</scope>
    <source>
        <strain evidence="2 3">NEAU-3TGS17</strain>
    </source>
</reference>
<proteinExistence type="predicted"/>
<accession>A0A544T767</accession>
<gene>
    <name evidence="2" type="ORF">FG382_11290</name>
</gene>
<comment type="caution">
    <text evidence="2">The sequence shown here is derived from an EMBL/GenBank/DDBJ whole genome shotgun (WGS) entry which is preliminary data.</text>
</comment>
<dbReference type="PANTHER" id="PTHR30336">
    <property type="entry name" value="INNER MEMBRANE PROTEIN, PROBABLE PERMEASE"/>
    <property type="match status" value="1"/>
</dbReference>
<dbReference type="Proteomes" id="UP000317316">
    <property type="component" value="Unassembled WGS sequence"/>
</dbReference>
<keyword evidence="3" id="KW-1185">Reference proteome</keyword>
<dbReference type="InterPro" id="IPR051599">
    <property type="entry name" value="Cell_Envelope_Assoc"/>
</dbReference>
<name>A0A544T767_9BACI</name>